<reference evidence="5 6" key="1">
    <citation type="submission" date="2019-07" db="EMBL/GenBank/DDBJ databases">
        <title>Draft Genome Sequence of the first blaOXA-58-Harboring Acinetobacter colistiniresistens clinical isolate from Brazil.</title>
        <authorList>
            <person name="Favaro L.S."/>
            <person name="Paula-Petroli S.B."/>
            <person name="Moura C.F."/>
            <person name="Tognim M.C.B."/>
            <person name="Venancio E.J."/>
            <person name="Yamada-Ogatta S.F."/>
            <person name="Carrara-Marroni F.E."/>
        </authorList>
    </citation>
    <scope>NUCLEOTIDE SEQUENCE [LARGE SCALE GENOMIC DNA]</scope>
    <source>
        <strain evidence="5 6">DL</strain>
    </source>
</reference>
<keyword evidence="3" id="KW-0233">DNA recombination</keyword>
<dbReference type="InterPro" id="IPR025166">
    <property type="entry name" value="Integrase_DNA_bind_dom"/>
</dbReference>
<dbReference type="EMBL" id="VMTP01000109">
    <property type="protein sequence ID" value="TVT76756.1"/>
    <property type="molecule type" value="Genomic_DNA"/>
</dbReference>
<dbReference type="InterPro" id="IPR002104">
    <property type="entry name" value="Integrase_catalytic"/>
</dbReference>
<dbReference type="InterPro" id="IPR038488">
    <property type="entry name" value="Integrase_DNA-bd_sf"/>
</dbReference>
<dbReference type="Gene3D" id="1.10.443.10">
    <property type="entry name" value="Intergrase catalytic core"/>
    <property type="match status" value="1"/>
</dbReference>
<gene>
    <name evidence="5" type="ORF">FPV60_19815</name>
</gene>
<dbReference type="GO" id="GO:0003677">
    <property type="term" value="F:DNA binding"/>
    <property type="evidence" value="ECO:0007669"/>
    <property type="project" value="InterPro"/>
</dbReference>
<dbReference type="Pfam" id="PF13356">
    <property type="entry name" value="Arm-DNA-bind_3"/>
    <property type="match status" value="1"/>
</dbReference>
<keyword evidence="2" id="KW-0229">DNA integration</keyword>
<evidence type="ECO:0000259" key="4">
    <source>
        <dbReference type="PROSITE" id="PS51898"/>
    </source>
</evidence>
<dbReference type="Proteomes" id="UP000316981">
    <property type="component" value="Unassembled WGS sequence"/>
</dbReference>
<dbReference type="InterPro" id="IPR011010">
    <property type="entry name" value="DNA_brk_join_enz"/>
</dbReference>
<name>A0A558ETQ7_9GAMM</name>
<dbReference type="PANTHER" id="PTHR30629:SF6">
    <property type="entry name" value="PROPHAGE INTEGRASE INTA-RELATED"/>
    <property type="match status" value="1"/>
</dbReference>
<dbReference type="GO" id="GO:0006310">
    <property type="term" value="P:DNA recombination"/>
    <property type="evidence" value="ECO:0007669"/>
    <property type="project" value="UniProtKB-KW"/>
</dbReference>
<evidence type="ECO:0000313" key="6">
    <source>
        <dbReference type="Proteomes" id="UP000316981"/>
    </source>
</evidence>
<evidence type="ECO:0000256" key="2">
    <source>
        <dbReference type="ARBA" id="ARBA00022908"/>
    </source>
</evidence>
<dbReference type="SUPFAM" id="SSF56349">
    <property type="entry name" value="DNA breaking-rejoining enzymes"/>
    <property type="match status" value="1"/>
</dbReference>
<dbReference type="InterPro" id="IPR050808">
    <property type="entry name" value="Phage_Integrase"/>
</dbReference>
<evidence type="ECO:0000313" key="5">
    <source>
        <dbReference type="EMBL" id="TVT76756.1"/>
    </source>
</evidence>
<dbReference type="PROSITE" id="PS51898">
    <property type="entry name" value="TYR_RECOMBINASE"/>
    <property type="match status" value="1"/>
</dbReference>
<protein>
    <submittedName>
        <fullName evidence="5">Tyrosine-type recombinase/integrase</fullName>
    </submittedName>
</protein>
<dbReference type="RefSeq" id="WP_111828335.1">
    <property type="nucleotide sequence ID" value="NZ_BKKF01000022.1"/>
</dbReference>
<dbReference type="PANTHER" id="PTHR30629">
    <property type="entry name" value="PROPHAGE INTEGRASE"/>
    <property type="match status" value="1"/>
</dbReference>
<organism evidence="5 6">
    <name type="scientific">Acinetobacter colistiniresistens</name>
    <dbReference type="NCBI Taxonomy" id="280145"/>
    <lineage>
        <taxon>Bacteria</taxon>
        <taxon>Pseudomonadati</taxon>
        <taxon>Pseudomonadota</taxon>
        <taxon>Gammaproteobacteria</taxon>
        <taxon>Moraxellales</taxon>
        <taxon>Moraxellaceae</taxon>
        <taxon>Acinetobacter</taxon>
    </lineage>
</organism>
<evidence type="ECO:0000256" key="1">
    <source>
        <dbReference type="ARBA" id="ARBA00008857"/>
    </source>
</evidence>
<proteinExistence type="inferred from homology"/>
<dbReference type="InterPro" id="IPR013762">
    <property type="entry name" value="Integrase-like_cat_sf"/>
</dbReference>
<comment type="similarity">
    <text evidence="1">Belongs to the 'phage' integrase family.</text>
</comment>
<sequence>MKLTKPTIDKIDCSDKNKPTFFWDEKTPGFGVKVTPKNNKSYIFQGRIGLQNRRIKIGDVDVWKLDDARKYAQELAIMCHKGIDPLIERKKALADNKEMLKQEKRKTIKFKDVWFEYLKARQPNWRPRSYQDHIELSRGGYDPEKNNVYTSQPIFQLFEYKLSEFTADVLCDWLDHNDFRPTTSAKAYRLTRAFLNWCEEHEDYENLVPPKSYNSKKVKDKVPSPKAKNDCLMKQHLKPWFEEVNKLTNRKIAIFLICSLITGCRKNELLSLKWTDVDFRWKTAKVRDKIEDEGRLIPLTAYVESLLLELKKNSDSKFVFSSKGAECGHIVNPYDSLEKICKKLNIELTPHGLRRSYKTLAIWAKINEGSLAQISGHKPSALVERHYIVRPMDMLRETLQEYEDWILQQVRNGINESVNNSM</sequence>
<evidence type="ECO:0000256" key="3">
    <source>
        <dbReference type="ARBA" id="ARBA00023172"/>
    </source>
</evidence>
<dbReference type="Gene3D" id="3.30.160.390">
    <property type="entry name" value="Integrase, DNA-binding domain"/>
    <property type="match status" value="1"/>
</dbReference>
<feature type="domain" description="Tyr recombinase" evidence="4">
    <location>
        <begin position="227"/>
        <end position="400"/>
    </location>
</feature>
<dbReference type="AlphaFoldDB" id="A0A558ETQ7"/>
<dbReference type="GO" id="GO:0015074">
    <property type="term" value="P:DNA integration"/>
    <property type="evidence" value="ECO:0007669"/>
    <property type="project" value="UniProtKB-KW"/>
</dbReference>
<accession>A0A558ETQ7</accession>
<dbReference type="Pfam" id="PF00589">
    <property type="entry name" value="Phage_integrase"/>
    <property type="match status" value="1"/>
</dbReference>
<comment type="caution">
    <text evidence="5">The sequence shown here is derived from an EMBL/GenBank/DDBJ whole genome shotgun (WGS) entry which is preliminary data.</text>
</comment>